<gene>
    <name evidence="1" type="ORF">ONZ51_g6720</name>
</gene>
<proteinExistence type="predicted"/>
<dbReference type="AlphaFoldDB" id="A0AAD7XAB4"/>
<accession>A0AAD7XAB4</accession>
<reference evidence="1" key="1">
    <citation type="submission" date="2022-11" db="EMBL/GenBank/DDBJ databases">
        <title>Genome Sequence of Cubamyces cubensis.</title>
        <authorList>
            <person name="Buettner E."/>
        </authorList>
    </citation>
    <scope>NUCLEOTIDE SEQUENCE</scope>
    <source>
        <strain evidence="1">MPL-01</strain>
    </source>
</reference>
<dbReference type="Proteomes" id="UP001215151">
    <property type="component" value="Unassembled WGS sequence"/>
</dbReference>
<name>A0AAD7XAB4_9APHY</name>
<dbReference type="EMBL" id="JAPEVG010000166">
    <property type="protein sequence ID" value="KAJ8475195.1"/>
    <property type="molecule type" value="Genomic_DNA"/>
</dbReference>
<evidence type="ECO:0000313" key="2">
    <source>
        <dbReference type="Proteomes" id="UP001215151"/>
    </source>
</evidence>
<evidence type="ECO:0000313" key="1">
    <source>
        <dbReference type="EMBL" id="KAJ8475195.1"/>
    </source>
</evidence>
<comment type="caution">
    <text evidence="1">The sequence shown here is derived from an EMBL/GenBank/DDBJ whole genome shotgun (WGS) entry which is preliminary data.</text>
</comment>
<sequence length="340" mass="39201">MAPPNKLDAWYQPEWSEEVRRHEAYRRTHGAVAEPTIGDLRVHSQLPTTVDQFLSGPSWGYILSKLPMVYLAYTVHSALREAYPRRLPAFTSLKLLELYAWAAVALAANGATDGRLVQAFLDPKRLKIERRCDLIKRNMMAEQPKNSYERALDAAVNSLEGEQAQRWVQLLGLRTAGYDQSDLAGKLRWWNNHIWSDELTWNRAAAAWILGPKPDAKLEVSTKLDKELEVSITHLANCMRSSAYITDSDFPAWYHFREYIYIPLSALVASIPFAMLARRSGRRALYWPMNGLQRVLVGGTVYCGVMQRYQYYSYLTTVQGEERDRHKHMQELRNIYKSPF</sequence>
<organism evidence="1 2">
    <name type="scientific">Trametes cubensis</name>
    <dbReference type="NCBI Taxonomy" id="1111947"/>
    <lineage>
        <taxon>Eukaryota</taxon>
        <taxon>Fungi</taxon>
        <taxon>Dikarya</taxon>
        <taxon>Basidiomycota</taxon>
        <taxon>Agaricomycotina</taxon>
        <taxon>Agaricomycetes</taxon>
        <taxon>Polyporales</taxon>
        <taxon>Polyporaceae</taxon>
        <taxon>Trametes</taxon>
    </lineage>
</organism>
<keyword evidence="2" id="KW-1185">Reference proteome</keyword>
<protein>
    <submittedName>
        <fullName evidence="1">Uncharacterized protein</fullName>
    </submittedName>
</protein>